<organism evidence="1 2">
    <name type="scientific">Chryseobacterium arthrosphaerae</name>
    <dbReference type="NCBI Taxonomy" id="651561"/>
    <lineage>
        <taxon>Bacteria</taxon>
        <taxon>Pseudomonadati</taxon>
        <taxon>Bacteroidota</taxon>
        <taxon>Flavobacteriia</taxon>
        <taxon>Flavobacteriales</taxon>
        <taxon>Weeksellaceae</taxon>
        <taxon>Chryseobacterium group</taxon>
        <taxon>Chryseobacterium</taxon>
    </lineage>
</organism>
<gene>
    <name evidence="1" type="ORF">EJ377_00745</name>
</gene>
<sequence length="76" mass="8878">MYSKNTVAEELLVGSVLIDSIDNCINFDGLLDEIIFQYIDHIKKQSEVFKHNISFPFLYRLRTEYAPFGYLEAQRG</sequence>
<evidence type="ECO:0000313" key="1">
    <source>
        <dbReference type="EMBL" id="RTZ49274.1"/>
    </source>
</evidence>
<protein>
    <submittedName>
        <fullName evidence="1">Uncharacterized protein</fullName>
    </submittedName>
</protein>
<dbReference type="EMBL" id="RYFC01000001">
    <property type="protein sequence ID" value="RTZ49274.1"/>
    <property type="molecule type" value="Genomic_DNA"/>
</dbReference>
<evidence type="ECO:0000313" key="2">
    <source>
        <dbReference type="Proteomes" id="UP000276953"/>
    </source>
</evidence>
<accession>A0A3S0QHT5</accession>
<name>A0A3S0QHT5_9FLAO</name>
<reference evidence="1 2" key="1">
    <citation type="submission" date="2018-12" db="EMBL/GenBank/DDBJ databases">
        <title>Draft Genome Sequence of Chryseobacterium arthrosphaerae strain ED882-96 Isolated from the Blood of a Patient with Liver Cirrhosis in Taiwan.</title>
        <authorList>
            <person name="Lin J.-N."/>
            <person name="Lai C.-H."/>
            <person name="Yang C.-H."/>
            <person name="Huang Y.-H."/>
        </authorList>
    </citation>
    <scope>NUCLEOTIDE SEQUENCE [LARGE SCALE GENOMIC DNA]</scope>
    <source>
        <strain evidence="1 2">ED882-96</strain>
    </source>
</reference>
<dbReference type="Proteomes" id="UP000276953">
    <property type="component" value="Unassembled WGS sequence"/>
</dbReference>
<proteinExistence type="predicted"/>
<dbReference type="AlphaFoldDB" id="A0A3S0QHT5"/>
<comment type="caution">
    <text evidence="1">The sequence shown here is derived from an EMBL/GenBank/DDBJ whole genome shotgun (WGS) entry which is preliminary data.</text>
</comment>